<dbReference type="EMBL" id="HG793130">
    <property type="protein sequence ID" value="CDK29440.1"/>
    <property type="molecule type" value="Genomic_DNA"/>
</dbReference>
<feature type="domain" description="SAM-dependent MTase RsmB/NOP-type" evidence="7">
    <location>
        <begin position="128"/>
        <end position="435"/>
    </location>
</feature>
<organism evidence="8 9">
    <name type="scientific">Kuraishia capsulata CBS 1993</name>
    <dbReference type="NCBI Taxonomy" id="1382522"/>
    <lineage>
        <taxon>Eukaryota</taxon>
        <taxon>Fungi</taxon>
        <taxon>Dikarya</taxon>
        <taxon>Ascomycota</taxon>
        <taxon>Saccharomycotina</taxon>
        <taxon>Pichiomycetes</taxon>
        <taxon>Pichiales</taxon>
        <taxon>Pichiaceae</taxon>
        <taxon>Kuraishia</taxon>
    </lineage>
</organism>
<dbReference type="GO" id="GO:0009383">
    <property type="term" value="F:rRNA (cytosine-C5-)-methyltransferase activity"/>
    <property type="evidence" value="ECO:0007669"/>
    <property type="project" value="EnsemblFungi"/>
</dbReference>
<feature type="region of interest" description="Disordered" evidence="6">
    <location>
        <begin position="443"/>
        <end position="466"/>
    </location>
</feature>
<evidence type="ECO:0000256" key="1">
    <source>
        <dbReference type="ARBA" id="ARBA00022603"/>
    </source>
</evidence>
<sequence length="466" mass="52342">MKLYWEAEKFIVNNPRQGSLNTRIFEAARAKKVTSDPRHLYALVISTLQYKPFIMEILKKSKMLKVETKVKISETMGMLLVHDLLFSKSGRIQSGKHPIKDAVLRHKTRLQAELTKLKLKHKVRDLSELIEEDDTPVRWFRANLCKTTREKILKEFGHLDQVSSFEELEVGKIYHDEYIPNLFGVHPKEKIVSSDAYLNGRIIIQDRASCFPAHILHPSPGDKVIDACAAPGNKTTHLASYLNNIQGSITAFEKNESRSKTLKMMSEKAGALGCITVNVGDFTASNPEDFPDVTGFVVDPSCSGSGIFGRAFDEDSKTDDAVDEERLAKLSGFQFTIVRHAMSFPSAKRLVYSTCSIHAQENERVVVDLLNDPQVKSRGWRLCSRQKIIPDWKRRGFVEEFSSFEDPEAMAGGCVRSLPKVDGGIGFFAAAFERTDESISQVSVPLEGSEVSKEDEVSEEWTGFSD</sequence>
<dbReference type="GeneID" id="34522814"/>
<dbReference type="STRING" id="1382522.W6MXT4"/>
<feature type="binding site" evidence="5">
    <location>
        <position position="299"/>
    </location>
    <ligand>
        <name>S-adenosyl-L-methionine</name>
        <dbReference type="ChEBI" id="CHEBI:59789"/>
    </ligand>
</feature>
<dbReference type="Pfam" id="PF21153">
    <property type="entry name" value="NSUN5_N"/>
    <property type="match status" value="1"/>
</dbReference>
<dbReference type="InterPro" id="IPR049560">
    <property type="entry name" value="MeTrfase_RsmB-F_NOP2_cat"/>
</dbReference>
<proteinExistence type="inferred from homology"/>
<reference evidence="8" key="1">
    <citation type="submission" date="2013-12" db="EMBL/GenBank/DDBJ databases">
        <authorList>
            <person name="Genoscope - CEA"/>
        </authorList>
    </citation>
    <scope>NUCLEOTIDE SEQUENCE</scope>
    <source>
        <strain evidence="8">CBS 1993</strain>
    </source>
</reference>
<feature type="binding site" evidence="5">
    <location>
        <position position="281"/>
    </location>
    <ligand>
        <name>S-adenosyl-L-methionine</name>
        <dbReference type="ChEBI" id="CHEBI:59789"/>
    </ligand>
</feature>
<evidence type="ECO:0000256" key="3">
    <source>
        <dbReference type="ARBA" id="ARBA00022691"/>
    </source>
</evidence>
<evidence type="ECO:0000313" key="8">
    <source>
        <dbReference type="EMBL" id="CDK29440.1"/>
    </source>
</evidence>
<protein>
    <recommendedName>
        <fullName evidence="7">SAM-dependent MTase RsmB/NOP-type domain-containing protein</fullName>
    </recommendedName>
</protein>
<keyword evidence="9" id="KW-1185">Reference proteome</keyword>
<gene>
    <name evidence="8" type="ORF">KUCA_T00005428001</name>
</gene>
<evidence type="ECO:0000256" key="6">
    <source>
        <dbReference type="SAM" id="MobiDB-lite"/>
    </source>
</evidence>
<dbReference type="GO" id="GO:0003723">
    <property type="term" value="F:RNA binding"/>
    <property type="evidence" value="ECO:0007669"/>
    <property type="project" value="UniProtKB-UniRule"/>
</dbReference>
<dbReference type="PROSITE" id="PS51686">
    <property type="entry name" value="SAM_MT_RSMB_NOP"/>
    <property type="match status" value="1"/>
</dbReference>
<dbReference type="OrthoDB" id="435282at2759"/>
<dbReference type="InterPro" id="IPR023267">
    <property type="entry name" value="RCMT"/>
</dbReference>
<dbReference type="PANTHER" id="PTHR22807:SF4">
    <property type="entry name" value="28S RRNA (CYTOSINE-C(5))-METHYLTRANSFERASE"/>
    <property type="match status" value="1"/>
</dbReference>
<evidence type="ECO:0000256" key="5">
    <source>
        <dbReference type="PROSITE-ProRule" id="PRU01023"/>
    </source>
</evidence>
<feature type="binding site" evidence="5">
    <location>
        <begin position="228"/>
        <end position="234"/>
    </location>
    <ligand>
        <name>S-adenosyl-L-methionine</name>
        <dbReference type="ChEBI" id="CHEBI:59789"/>
    </ligand>
</feature>
<dbReference type="RefSeq" id="XP_022461426.1">
    <property type="nucleotide sequence ID" value="XM_022600623.1"/>
</dbReference>
<keyword evidence="2 5" id="KW-0808">Transferase</keyword>
<evidence type="ECO:0000313" key="9">
    <source>
        <dbReference type="Proteomes" id="UP000019384"/>
    </source>
</evidence>
<dbReference type="Pfam" id="PF01189">
    <property type="entry name" value="Methyltr_RsmB-F"/>
    <property type="match status" value="1"/>
</dbReference>
<dbReference type="Gene3D" id="3.40.50.150">
    <property type="entry name" value="Vaccinia Virus protein VP39"/>
    <property type="match status" value="1"/>
</dbReference>
<keyword evidence="1 5" id="KW-0489">Methyltransferase</keyword>
<dbReference type="InterPro" id="IPR029063">
    <property type="entry name" value="SAM-dependent_MTases_sf"/>
</dbReference>
<dbReference type="Proteomes" id="UP000019384">
    <property type="component" value="Unassembled WGS sequence"/>
</dbReference>
<comment type="similarity">
    <text evidence="5">Belongs to the class I-like SAM-binding methyltransferase superfamily. RsmB/NOP family.</text>
</comment>
<evidence type="ECO:0000256" key="2">
    <source>
        <dbReference type="ARBA" id="ARBA00022679"/>
    </source>
</evidence>
<name>W6MXT4_9ASCO</name>
<feature type="binding site" evidence="5">
    <location>
        <position position="253"/>
    </location>
    <ligand>
        <name>S-adenosyl-L-methionine</name>
        <dbReference type="ChEBI" id="CHEBI:59789"/>
    </ligand>
</feature>
<dbReference type="HOGENOM" id="CLU_005316_7_4_1"/>
<accession>W6MXT4</accession>
<reference evidence="8" key="2">
    <citation type="submission" date="2014-02" db="EMBL/GenBank/DDBJ databases">
        <title>Complete DNA sequence of /Kuraishia capsulata/ illustrates novel genomic features among budding yeasts (/Saccharomycotina/).</title>
        <authorList>
            <person name="Morales L."/>
            <person name="Noel B."/>
            <person name="Porcel B."/>
            <person name="Marcet-Houben M."/>
            <person name="Hullo M-F."/>
            <person name="Sacerdot C."/>
            <person name="Tekaia F."/>
            <person name="Leh-Louis V."/>
            <person name="Despons L."/>
            <person name="Khanna V."/>
            <person name="Aury J-M."/>
            <person name="Barbe V."/>
            <person name="Couloux A."/>
            <person name="Labadie K."/>
            <person name="Pelletier E."/>
            <person name="Souciet J-L."/>
            <person name="Boekhout T."/>
            <person name="Gabaldon T."/>
            <person name="Wincker P."/>
            <person name="Dujon B."/>
        </authorList>
    </citation>
    <scope>NUCLEOTIDE SEQUENCE</scope>
    <source>
        <strain evidence="8">CBS 1993</strain>
    </source>
</reference>
<feature type="active site" description="Nucleophile" evidence="5">
    <location>
        <position position="355"/>
    </location>
</feature>
<dbReference type="PANTHER" id="PTHR22807">
    <property type="entry name" value="NOP2 YEAST -RELATED NOL1/NOP2/FMU SUN DOMAIN-CONTAINING"/>
    <property type="match status" value="1"/>
</dbReference>
<evidence type="ECO:0000256" key="4">
    <source>
        <dbReference type="ARBA" id="ARBA00022884"/>
    </source>
</evidence>
<keyword evidence="3 5" id="KW-0949">S-adenosyl-L-methionine</keyword>
<dbReference type="InterPro" id="IPR048889">
    <property type="entry name" value="NSUN5_RCM1_N"/>
</dbReference>
<dbReference type="SUPFAM" id="SSF53335">
    <property type="entry name" value="S-adenosyl-L-methionine-dependent methyltransferases"/>
    <property type="match status" value="1"/>
</dbReference>
<evidence type="ECO:0000259" key="7">
    <source>
        <dbReference type="PROSITE" id="PS51686"/>
    </source>
</evidence>
<dbReference type="GO" id="GO:0070475">
    <property type="term" value="P:rRNA base methylation"/>
    <property type="evidence" value="ECO:0007669"/>
    <property type="project" value="EnsemblFungi"/>
</dbReference>
<dbReference type="CDD" id="cd02440">
    <property type="entry name" value="AdoMet_MTases"/>
    <property type="match status" value="1"/>
</dbReference>
<dbReference type="InterPro" id="IPR001678">
    <property type="entry name" value="MeTrfase_RsmB-F_NOP2_dom"/>
</dbReference>
<dbReference type="PRINTS" id="PR02008">
    <property type="entry name" value="RCMTFAMILY"/>
</dbReference>
<dbReference type="AlphaFoldDB" id="W6MXT4"/>
<keyword evidence="4 5" id="KW-0694">RNA-binding</keyword>
<dbReference type="GO" id="GO:0005730">
    <property type="term" value="C:nucleolus"/>
    <property type="evidence" value="ECO:0007669"/>
    <property type="project" value="EnsemblFungi"/>
</dbReference>